<evidence type="ECO:0000313" key="4">
    <source>
        <dbReference type="Proteomes" id="UP000069697"/>
    </source>
</evidence>
<protein>
    <recommendedName>
        <fullName evidence="2">Fibronectin type-III domain-containing protein</fullName>
    </recommendedName>
</protein>
<dbReference type="Proteomes" id="UP000069697">
    <property type="component" value="Unassembled WGS sequence"/>
</dbReference>
<dbReference type="SUPFAM" id="SSF49265">
    <property type="entry name" value="Fibronectin type III"/>
    <property type="match status" value="1"/>
</dbReference>
<feature type="domain" description="Fibronectin type-III" evidence="2">
    <location>
        <begin position="186"/>
        <end position="274"/>
    </location>
</feature>
<dbReference type="PROSITE" id="PS50853">
    <property type="entry name" value="FN3"/>
    <property type="match status" value="1"/>
</dbReference>
<evidence type="ECO:0000313" key="3">
    <source>
        <dbReference type="EMBL" id="GAS82364.1"/>
    </source>
</evidence>
<evidence type="ECO:0000256" key="1">
    <source>
        <dbReference type="SAM" id="SignalP"/>
    </source>
</evidence>
<dbReference type="Gene3D" id="2.60.120.260">
    <property type="entry name" value="Galactose-binding domain-like"/>
    <property type="match status" value="1"/>
</dbReference>
<accession>A0A100VMB8</accession>
<dbReference type="InterPro" id="IPR036116">
    <property type="entry name" value="FN3_sf"/>
</dbReference>
<dbReference type="RefSeq" id="WP_062834918.1">
    <property type="nucleotide sequence ID" value="NZ_BCNV01000001.1"/>
</dbReference>
<dbReference type="Pfam" id="PF00041">
    <property type="entry name" value="fn3"/>
    <property type="match status" value="1"/>
</dbReference>
<name>A0A100VMB8_PAEAM</name>
<dbReference type="AlphaFoldDB" id="A0A100VMB8"/>
<dbReference type="Gene3D" id="2.60.40.10">
    <property type="entry name" value="Immunoglobulins"/>
    <property type="match status" value="1"/>
</dbReference>
<evidence type="ECO:0000259" key="2">
    <source>
        <dbReference type="PROSITE" id="PS50853"/>
    </source>
</evidence>
<keyword evidence="1" id="KW-0732">Signal</keyword>
<reference evidence="3 4" key="1">
    <citation type="journal article" date="2016" name="Genome Announc.">
        <title>Draft Genome Sequence of Paenibacillus amylolyticus Heshi-A3, Isolated from Fermented Rice Bran in a Japanese Fermented Seafood Dish.</title>
        <authorList>
            <person name="Akuzawa S."/>
            <person name="Nagaoka J."/>
            <person name="Kanekatsu M."/>
            <person name="Kubota E."/>
            <person name="Ohtake R."/>
            <person name="Suzuki T."/>
            <person name="Kanesaki Y."/>
        </authorList>
    </citation>
    <scope>NUCLEOTIDE SEQUENCE [LARGE SCALE GENOMIC DNA]</scope>
    <source>
        <strain evidence="3 4">Heshi-A3</strain>
    </source>
</reference>
<dbReference type="InterPro" id="IPR003961">
    <property type="entry name" value="FN3_dom"/>
</dbReference>
<comment type="caution">
    <text evidence="3">The sequence shown here is derived from an EMBL/GenBank/DDBJ whole genome shotgun (WGS) entry which is preliminary data.</text>
</comment>
<gene>
    <name evidence="3" type="ORF">PAHA3_2438</name>
</gene>
<sequence length="358" mass="39449">MKSIYFKKLFLMLSVSFVLTMIFSATSTYAATLKQPLMEAEPGWTRYDDTTPAIKYLGTGWTAWKATASADKGIHYNDTFHGQIDNKDVSGTVKFQFTGTGVRIIGYANGASGYAFASDVLISVDGVEEHFPMNYTAKQARTLVYEKVGLEEGVHTVELKTIKPVTRGMNVDAVDIQGGELQDIDIPMNLDAKPGNSSVTLNWNSVEAADSYVIRYGTESGKYTETVTATKDEYGNFVIPGLTNGTTYYFVVSAIIDGVESEFSNEASATPQGPVIEPEEPSGNRAILVVTMTTGLEKEYDLSMQEVNSFIDWYEAKQAGSGKASYAIDKHDNNKGPFKSRKDYILFDRVLTFEVSEY</sequence>
<feature type="signal peptide" evidence="1">
    <location>
        <begin position="1"/>
        <end position="30"/>
    </location>
</feature>
<reference evidence="4" key="2">
    <citation type="submission" date="2016-01" db="EMBL/GenBank/DDBJ databases">
        <title>Draft Genome Sequence of Paenibacillus amylolyticus Heshi-A3 that Was Isolated from Fermented Rice Bran with Aging Salted Mackerel, Which Was Named Heshiko as Traditional Fermented Seafood in Japan.</title>
        <authorList>
            <person name="Akuzawa S."/>
            <person name="Nakagawa J."/>
            <person name="Kanekatsu T."/>
            <person name="Kubota E."/>
            <person name="Ohtake R."/>
            <person name="Suzuki T."/>
            <person name="Kanesaki Y."/>
        </authorList>
    </citation>
    <scope>NUCLEOTIDE SEQUENCE [LARGE SCALE GENOMIC DNA]</scope>
    <source>
        <strain evidence="4">Heshi-A3</strain>
    </source>
</reference>
<dbReference type="InterPro" id="IPR013783">
    <property type="entry name" value="Ig-like_fold"/>
</dbReference>
<proteinExistence type="predicted"/>
<feature type="chain" id="PRO_5007089384" description="Fibronectin type-III domain-containing protein" evidence="1">
    <location>
        <begin position="31"/>
        <end position="358"/>
    </location>
</feature>
<dbReference type="CDD" id="cd00063">
    <property type="entry name" value="FN3"/>
    <property type="match status" value="1"/>
</dbReference>
<dbReference type="EMBL" id="BCNV01000001">
    <property type="protein sequence ID" value="GAS82364.1"/>
    <property type="molecule type" value="Genomic_DNA"/>
</dbReference>
<organism evidence="3 4">
    <name type="scientific">Paenibacillus amylolyticus</name>
    <dbReference type="NCBI Taxonomy" id="1451"/>
    <lineage>
        <taxon>Bacteria</taxon>
        <taxon>Bacillati</taxon>
        <taxon>Bacillota</taxon>
        <taxon>Bacilli</taxon>
        <taxon>Bacillales</taxon>
        <taxon>Paenibacillaceae</taxon>
        <taxon>Paenibacillus</taxon>
    </lineage>
</organism>
<dbReference type="SMART" id="SM00060">
    <property type="entry name" value="FN3"/>
    <property type="match status" value="1"/>
</dbReference>